<dbReference type="EMBL" id="AP022839">
    <property type="protein sequence ID" value="BCA96542.1"/>
    <property type="molecule type" value="Genomic_DNA"/>
</dbReference>
<dbReference type="Gene3D" id="1.25.40.20">
    <property type="entry name" value="Ankyrin repeat-containing domain"/>
    <property type="match status" value="1"/>
</dbReference>
<accession>A0A6F8T912</accession>
<evidence type="ECO:0000313" key="3">
    <source>
        <dbReference type="Proteomes" id="UP000502894"/>
    </source>
</evidence>
<proteinExistence type="predicted"/>
<name>A0A6F8T912_9GAMM</name>
<dbReference type="SUPFAM" id="SSF48403">
    <property type="entry name" value="Ankyrin repeat"/>
    <property type="match status" value="1"/>
</dbReference>
<sequence>MVWLYNIADIELGEPTRHGHEAYVDAVHMAPYSNDKPSKVIFKRNKFGMAKFSRFEVAFTQLALLFLSKGTTAPQRLVVNDFLNVVGLVTEHLCYVIEQKEGLNQNFFTFDDPQFNLNCTVKKVAHAEEIPYYFLDKLPQGFFASLLRAEQDNVFSIDYASLAQILAASYTLEEDDLHKGNFGLYFIEKEGKPHAVFFKIDHDLMLVDSIMSFKTWRFFHWLHSDSAFDITAEDLLAFPLLTHSQNSYWPTKFSYTYKPWSAKEYHSSEETEAFALLGEIPEFKKAKWMAFYKHILLPAELIELSLKECLDENSSKERAQIALMKQATVARQARLKSVLFSIKEFRDFVAGLKQEDHESLLKQLIESTPQARLPEHVENSLLTYQELCQSEQGFEEGDTPLHTAIKLGDYRYEETIQMFGHFINKKNNAGKTPLDVALERVVTAEDHPKDIRTDIRFTMKHLLENGAKQSSLFQQFNLAARIESHQFQTSYINSVTQAKSYQQLKEILRDVGEDHRFCLKFQKNIAIACIAQFIQVHQNQPGMQRILLQLKKDINGESTSSEYAGLKYIRQLRSKLWIIRQIRGLYGLTSTLGEINDMVDNELRRIKAREPNCFSFFRSCGDAEENNGVELLTSRTTCA</sequence>
<keyword evidence="3" id="KW-1185">Reference proteome</keyword>
<dbReference type="InterPro" id="IPR049972">
    <property type="entry name" value="T4SS_AnkK"/>
</dbReference>
<keyword evidence="1" id="KW-0040">ANK repeat</keyword>
<gene>
    <name evidence="2" type="primary">legA5</name>
    <name evidence="2" type="ORF">TUM19329_29030</name>
</gene>
<evidence type="ECO:0000313" key="2">
    <source>
        <dbReference type="EMBL" id="BCA96542.1"/>
    </source>
</evidence>
<reference evidence="2" key="1">
    <citation type="journal article" date="2020" name="Microbiol. Resour. Announc.">
        <title>Complete Genome Sequence of Novel Psychrotolerant Legionella Strain TUM19329, Isolated from Antarctic Lake Sediment.</title>
        <authorList>
            <person name="Shimada S."/>
            <person name="Nakai R."/>
            <person name="Aoki K."/>
            <person name="Shimoeda N."/>
            <person name="Ohno G."/>
            <person name="Miyazaki Y."/>
            <person name="Kudoh S."/>
            <person name="Imura S."/>
            <person name="Watanabe K."/>
            <person name="Ishii Y."/>
            <person name="Tateda K."/>
        </authorList>
    </citation>
    <scope>NUCLEOTIDE SEQUENCE [LARGE SCALE GENOMIC DNA]</scope>
    <source>
        <strain evidence="2">TUM19329</strain>
    </source>
</reference>
<dbReference type="AlphaFoldDB" id="A0A6F8T912"/>
<dbReference type="InterPro" id="IPR036770">
    <property type="entry name" value="Ankyrin_rpt-contain_sf"/>
</dbReference>
<protein>
    <submittedName>
        <fullName evidence="2">Uncharacterized protein</fullName>
    </submittedName>
</protein>
<dbReference type="InterPro" id="IPR002110">
    <property type="entry name" value="Ankyrin_rpt"/>
</dbReference>
<feature type="repeat" description="ANK" evidence="1">
    <location>
        <begin position="396"/>
        <end position="428"/>
    </location>
</feature>
<dbReference type="Proteomes" id="UP000502894">
    <property type="component" value="Chromosome"/>
</dbReference>
<dbReference type="NCBIfam" id="NF043026">
    <property type="entry name" value="T4SS_AnkK"/>
    <property type="match status" value="1"/>
</dbReference>
<dbReference type="KEGG" id="lant:TUM19329_29030"/>
<organism evidence="2 3">
    <name type="scientific">Legionella antarctica</name>
    <dbReference type="NCBI Taxonomy" id="2708020"/>
    <lineage>
        <taxon>Bacteria</taxon>
        <taxon>Pseudomonadati</taxon>
        <taxon>Pseudomonadota</taxon>
        <taxon>Gammaproteobacteria</taxon>
        <taxon>Legionellales</taxon>
        <taxon>Legionellaceae</taxon>
        <taxon>Legionella</taxon>
    </lineage>
</organism>
<dbReference type="PROSITE" id="PS50088">
    <property type="entry name" value="ANK_REPEAT"/>
    <property type="match status" value="1"/>
</dbReference>
<evidence type="ECO:0000256" key="1">
    <source>
        <dbReference type="PROSITE-ProRule" id="PRU00023"/>
    </source>
</evidence>